<comment type="caution">
    <text evidence="3">The sequence shown here is derived from an EMBL/GenBank/DDBJ whole genome shotgun (WGS) entry which is preliminary data.</text>
</comment>
<keyword evidence="1" id="KW-0732">Signal</keyword>
<evidence type="ECO:0000313" key="4">
    <source>
        <dbReference type="Proteomes" id="UP000192366"/>
    </source>
</evidence>
<dbReference type="PROSITE" id="PS51257">
    <property type="entry name" value="PROKAR_LIPOPROTEIN"/>
    <property type="match status" value="1"/>
</dbReference>
<dbReference type="Pfam" id="PF12708">
    <property type="entry name" value="Pect-lyase_RHGA_epim"/>
    <property type="match status" value="1"/>
</dbReference>
<dbReference type="EMBL" id="MVHJ01000002">
    <property type="protein sequence ID" value="ORA06650.1"/>
    <property type="molecule type" value="Genomic_DNA"/>
</dbReference>
<evidence type="ECO:0000256" key="1">
    <source>
        <dbReference type="SAM" id="SignalP"/>
    </source>
</evidence>
<sequence length="547" mass="57932">MDVGRRALIGKALAAGALAPASLMLAGCSSGNAEETIQCATDGKSMARTKNPLEFGALGDGVNDDTAAIQATYTSLLSEGGGAIVLPPGRYHIPGHVAFDQPGVSIISIGGAVLGGGELRVGPAEYANGMGGLDYSGDAITGLVFDQDDKYGSKRSLVLRNVRGLEISRNVFRSAGKGIAAEEADGNSKFHTTAMIQIRDNQFSGVMFGIYGDTSAWDILSDWHITDNYFNYCLDTSVWLACTDGKNPGGIDGLSLSGNTIFSMSHTARTDPGFVTKRYNIRLGETNWLRIVNNNFFEPGLSAVYLDNPRNFTFVGNHIAWPGQRKLGDALEIRNGSPVGVIEGNTFSMWTRAAIGLYDLKDFSRLEIGQNGWQWSESPTSWTGDEPLPGYRVFASGDGIGYPIVRDFQDTGAYDSLKGERRQLCRDIKTPGGGITGCYRRDIQIGDGTTIFNVSDIAGRSSFGGLISVTAMSTSDQALVASYLLFVSSQGSVCTVVESGGLTAGEDAEHPSFEWSLADGALLARPVGNAAGTYNFDAVGIGTASPS</sequence>
<dbReference type="RefSeq" id="WP_165762200.1">
    <property type="nucleotide sequence ID" value="NZ_JACKVM010000008.1"/>
</dbReference>
<dbReference type="InterPro" id="IPR024535">
    <property type="entry name" value="RHGA/B-epi-like_pectate_lyase"/>
</dbReference>
<dbReference type="InterPro" id="IPR012334">
    <property type="entry name" value="Pectin_lyas_fold"/>
</dbReference>
<dbReference type="Proteomes" id="UP000192366">
    <property type="component" value="Unassembled WGS sequence"/>
</dbReference>
<feature type="domain" description="Rhamnogalacturonase A/B/Epimerase-like pectate lyase" evidence="2">
    <location>
        <begin position="53"/>
        <end position="107"/>
    </location>
</feature>
<feature type="chain" id="PRO_5039575436" description="Rhamnogalacturonase A/B/Epimerase-like pectate lyase domain-containing protein" evidence="1">
    <location>
        <begin position="27"/>
        <end position="547"/>
    </location>
</feature>
<feature type="signal peptide" evidence="1">
    <location>
        <begin position="1"/>
        <end position="26"/>
    </location>
</feature>
<evidence type="ECO:0000313" key="3">
    <source>
        <dbReference type="EMBL" id="ORA06650.1"/>
    </source>
</evidence>
<keyword evidence="4" id="KW-1185">Reference proteome</keyword>
<dbReference type="Gene3D" id="2.160.20.10">
    <property type="entry name" value="Single-stranded right-handed beta-helix, Pectin lyase-like"/>
    <property type="match status" value="1"/>
</dbReference>
<name>A0A1W9Z3N5_MYCBA</name>
<gene>
    <name evidence="3" type="ORF">BST17_03110</name>
</gene>
<accession>A0A1W9Z3N5</accession>
<proteinExistence type="predicted"/>
<dbReference type="InterPro" id="IPR011050">
    <property type="entry name" value="Pectin_lyase_fold/virulence"/>
</dbReference>
<organism evidence="3 4">
    <name type="scientific">Mycolicibacterium bacteremicum</name>
    <name type="common">Mycobacterium bacteremicum</name>
    <dbReference type="NCBI Taxonomy" id="564198"/>
    <lineage>
        <taxon>Bacteria</taxon>
        <taxon>Bacillati</taxon>
        <taxon>Actinomycetota</taxon>
        <taxon>Actinomycetes</taxon>
        <taxon>Mycobacteriales</taxon>
        <taxon>Mycobacteriaceae</taxon>
        <taxon>Mycolicibacterium</taxon>
    </lineage>
</organism>
<dbReference type="AlphaFoldDB" id="A0A1W9Z3N5"/>
<dbReference type="SUPFAM" id="SSF51126">
    <property type="entry name" value="Pectin lyase-like"/>
    <property type="match status" value="1"/>
</dbReference>
<reference evidence="3 4" key="1">
    <citation type="submission" date="2017-02" db="EMBL/GenBank/DDBJ databases">
        <title>The new phylogeny of genus Mycobacterium.</title>
        <authorList>
            <person name="Tortoli E."/>
            <person name="Trovato A."/>
            <person name="Cirillo D.M."/>
        </authorList>
    </citation>
    <scope>NUCLEOTIDE SEQUENCE [LARGE SCALE GENOMIC DNA]</scope>
    <source>
        <strain evidence="3 4">DSM 45578</strain>
    </source>
</reference>
<evidence type="ECO:0000259" key="2">
    <source>
        <dbReference type="Pfam" id="PF12708"/>
    </source>
</evidence>
<protein>
    <recommendedName>
        <fullName evidence="2">Rhamnogalacturonase A/B/Epimerase-like pectate lyase domain-containing protein</fullName>
    </recommendedName>
</protein>